<feature type="domain" description="Protein kinase" evidence="3">
    <location>
        <begin position="21"/>
        <end position="300"/>
    </location>
</feature>
<name>A0A4Y7PZM5_9AGAM</name>
<keyword evidence="6" id="KW-1185">Reference proteome</keyword>
<dbReference type="PROSITE" id="PS50011">
    <property type="entry name" value="PROTEIN_KINASE_DOM"/>
    <property type="match status" value="1"/>
</dbReference>
<dbReference type="InterPro" id="IPR000719">
    <property type="entry name" value="Prot_kinase_dom"/>
</dbReference>
<dbReference type="OrthoDB" id="346907at2759"/>
<dbReference type="InterPro" id="IPR008266">
    <property type="entry name" value="Tyr_kinase_AS"/>
</dbReference>
<dbReference type="Gene3D" id="3.30.160.20">
    <property type="match status" value="2"/>
</dbReference>
<dbReference type="SMART" id="SM00358">
    <property type="entry name" value="DSRM"/>
    <property type="match status" value="1"/>
</dbReference>
<dbReference type="InterPro" id="IPR001245">
    <property type="entry name" value="Ser-Thr/Tyr_kinase_cat_dom"/>
</dbReference>
<dbReference type="PROSITE" id="PS50137">
    <property type="entry name" value="DS_RBD"/>
    <property type="match status" value="2"/>
</dbReference>
<feature type="compositionally biased region" description="Low complexity" evidence="2">
    <location>
        <begin position="361"/>
        <end position="375"/>
    </location>
</feature>
<feature type="domain" description="DRBM" evidence="4">
    <location>
        <begin position="513"/>
        <end position="585"/>
    </location>
</feature>
<evidence type="ECO:0000313" key="6">
    <source>
        <dbReference type="Proteomes" id="UP000294933"/>
    </source>
</evidence>
<feature type="region of interest" description="Disordered" evidence="2">
    <location>
        <begin position="565"/>
        <end position="586"/>
    </location>
</feature>
<dbReference type="InterPro" id="IPR011009">
    <property type="entry name" value="Kinase-like_dom_sf"/>
</dbReference>
<dbReference type="GO" id="GO:0005524">
    <property type="term" value="F:ATP binding"/>
    <property type="evidence" value="ECO:0007669"/>
    <property type="project" value="InterPro"/>
</dbReference>
<dbReference type="Gene3D" id="1.10.510.10">
    <property type="entry name" value="Transferase(Phosphotransferase) domain 1"/>
    <property type="match status" value="1"/>
</dbReference>
<protein>
    <submittedName>
        <fullName evidence="5">Kinase-like protein</fullName>
    </submittedName>
</protein>
<feature type="region of interest" description="Disordered" evidence="2">
    <location>
        <begin position="302"/>
        <end position="426"/>
    </location>
</feature>
<evidence type="ECO:0000259" key="3">
    <source>
        <dbReference type="PROSITE" id="PS50011"/>
    </source>
</evidence>
<dbReference type="SUPFAM" id="SSF54768">
    <property type="entry name" value="dsRNA-binding domain-like"/>
    <property type="match status" value="2"/>
</dbReference>
<feature type="compositionally biased region" description="Polar residues" evidence="2">
    <location>
        <begin position="306"/>
        <end position="315"/>
    </location>
</feature>
<dbReference type="Pfam" id="PF00035">
    <property type="entry name" value="dsrm"/>
    <property type="match status" value="2"/>
</dbReference>
<dbReference type="VEuPathDB" id="FungiDB:BD410DRAFT_805043"/>
<keyword evidence="1" id="KW-0694">RNA-binding</keyword>
<dbReference type="Pfam" id="PF07714">
    <property type="entry name" value="PK_Tyr_Ser-Thr"/>
    <property type="match status" value="1"/>
</dbReference>
<dbReference type="GO" id="GO:0003723">
    <property type="term" value="F:RNA binding"/>
    <property type="evidence" value="ECO:0007669"/>
    <property type="project" value="UniProtKB-UniRule"/>
</dbReference>
<dbReference type="AlphaFoldDB" id="A0A4Y7PZM5"/>
<evidence type="ECO:0000259" key="4">
    <source>
        <dbReference type="PROSITE" id="PS50137"/>
    </source>
</evidence>
<dbReference type="SUPFAM" id="SSF56112">
    <property type="entry name" value="Protein kinase-like (PK-like)"/>
    <property type="match status" value="1"/>
</dbReference>
<dbReference type="GO" id="GO:0004674">
    <property type="term" value="F:protein serine/threonine kinase activity"/>
    <property type="evidence" value="ECO:0007669"/>
    <property type="project" value="TreeGrafter"/>
</dbReference>
<keyword evidence="5" id="KW-0418">Kinase</keyword>
<dbReference type="EMBL" id="ML170188">
    <property type="protein sequence ID" value="TDL20486.1"/>
    <property type="molecule type" value="Genomic_DNA"/>
</dbReference>
<organism evidence="5 6">
    <name type="scientific">Rickenella mellea</name>
    <dbReference type="NCBI Taxonomy" id="50990"/>
    <lineage>
        <taxon>Eukaryota</taxon>
        <taxon>Fungi</taxon>
        <taxon>Dikarya</taxon>
        <taxon>Basidiomycota</taxon>
        <taxon>Agaricomycotina</taxon>
        <taxon>Agaricomycetes</taxon>
        <taxon>Hymenochaetales</taxon>
        <taxon>Rickenellaceae</taxon>
        <taxon>Rickenella</taxon>
    </lineage>
</organism>
<feature type="compositionally biased region" description="Basic and acidic residues" evidence="2">
    <location>
        <begin position="417"/>
        <end position="426"/>
    </location>
</feature>
<accession>A0A4Y7PZM5</accession>
<dbReference type="Proteomes" id="UP000294933">
    <property type="component" value="Unassembled WGS sequence"/>
</dbReference>
<dbReference type="InterPro" id="IPR014720">
    <property type="entry name" value="dsRBD_dom"/>
</dbReference>
<evidence type="ECO:0000256" key="2">
    <source>
        <dbReference type="SAM" id="MobiDB-lite"/>
    </source>
</evidence>
<reference evidence="5 6" key="1">
    <citation type="submission" date="2018-06" db="EMBL/GenBank/DDBJ databases">
        <title>A transcriptomic atlas of mushroom development highlights an independent origin of complex multicellularity.</title>
        <authorList>
            <consortium name="DOE Joint Genome Institute"/>
            <person name="Krizsan K."/>
            <person name="Almasi E."/>
            <person name="Merenyi Z."/>
            <person name="Sahu N."/>
            <person name="Viragh M."/>
            <person name="Koszo T."/>
            <person name="Mondo S."/>
            <person name="Kiss B."/>
            <person name="Balint B."/>
            <person name="Kues U."/>
            <person name="Barry K."/>
            <person name="Hegedus J.C."/>
            <person name="Henrissat B."/>
            <person name="Johnson J."/>
            <person name="Lipzen A."/>
            <person name="Ohm R."/>
            <person name="Nagy I."/>
            <person name="Pangilinan J."/>
            <person name="Yan J."/>
            <person name="Xiong Y."/>
            <person name="Grigoriev I.V."/>
            <person name="Hibbett D.S."/>
            <person name="Nagy L.G."/>
        </authorList>
    </citation>
    <scope>NUCLEOTIDE SEQUENCE [LARGE SCALE GENOMIC DNA]</scope>
    <source>
        <strain evidence="5 6">SZMC22713</strain>
    </source>
</reference>
<evidence type="ECO:0000313" key="5">
    <source>
        <dbReference type="EMBL" id="TDL20486.1"/>
    </source>
</evidence>
<feature type="domain" description="DRBM" evidence="4">
    <location>
        <begin position="433"/>
        <end position="504"/>
    </location>
</feature>
<dbReference type="PANTHER" id="PTHR44329:SF291">
    <property type="entry name" value="PROTEIN KINASE DOMAIN-CONTAINING PROTEIN"/>
    <property type="match status" value="1"/>
</dbReference>
<sequence length="586" mass="64927">MSPFDKLDDFSHIDLTAGVTEVSSTPVASGGYAEVFRCQCNGIDVALKVFHHIRFNPDVLARIINREVKHWSMFSHGNILPLRGVFYRDKFGWPSLVTPWMKNGTINEYLAGNFEADICGLVYELSDAVDFVHSNNIVHGDIRGANILVTDDGRAQLADFGLSRSVLEEQNVLTSYNVTGSLRWMAIEYFDIPDDIDNSSGEKNPSIHPRRTKPSDVWSFGMTVLEILTGNYPYFGIPHMAVMLAIANGKLPKFPESTRLESGPQETILRGICNECWVRKPELRPKMSDIAFSLRITKILPKSKRQSPTATSSRCDSTEGKGVPSVTPHPSTPPTEMHELGKVHKSTGGASLSSDNAVHIPSTNPNPRNDSSPPSVAGLPRSPDGSTSNSARPPRARRWTTPPPTPESLLQSSTEGASDHNANEPRFKDDLTVYRIKLNEYLQAKGVDTSTDVDFKSYSEGQSNAPMWTVICYLRGVEQGRSSDSKKKIAKEFACKNAFTKLCQTDPSPPDANSITYMYHFKRWLATNNLNDKCRWESDFGGECHSPTWTSKFYLDGEEFGHGIGHTKSDAEEEAAEATGRMLNAE</sequence>
<dbReference type="PANTHER" id="PTHR44329">
    <property type="entry name" value="SERINE/THREONINE-PROTEIN KINASE TNNI3K-RELATED"/>
    <property type="match status" value="1"/>
</dbReference>
<evidence type="ECO:0000256" key="1">
    <source>
        <dbReference type="PROSITE-ProRule" id="PRU00266"/>
    </source>
</evidence>
<gene>
    <name evidence="5" type="ORF">BD410DRAFT_805043</name>
</gene>
<dbReference type="InterPro" id="IPR051681">
    <property type="entry name" value="Ser/Thr_Kinases-Pseudokinases"/>
</dbReference>
<proteinExistence type="predicted"/>
<dbReference type="PROSITE" id="PS00109">
    <property type="entry name" value="PROTEIN_KINASE_TYR"/>
    <property type="match status" value="1"/>
</dbReference>
<dbReference type="CDD" id="cd00048">
    <property type="entry name" value="DSRM_SF"/>
    <property type="match status" value="1"/>
</dbReference>
<keyword evidence="5" id="KW-0808">Transferase</keyword>
<dbReference type="STRING" id="50990.A0A4Y7PZM5"/>